<evidence type="ECO:0000259" key="2">
    <source>
        <dbReference type="Pfam" id="PF23150"/>
    </source>
</evidence>
<dbReference type="InterPro" id="IPR036188">
    <property type="entry name" value="FAD/NAD-bd_sf"/>
</dbReference>
<dbReference type="Pfam" id="PF16092">
    <property type="entry name" value="CFAP61_N"/>
    <property type="match status" value="1"/>
</dbReference>
<dbReference type="Pfam" id="PF23150">
    <property type="entry name" value="CFAP61_dimer"/>
    <property type="match status" value="1"/>
</dbReference>
<dbReference type="InterPro" id="IPR056299">
    <property type="entry name" value="CFAP61_dimer"/>
</dbReference>
<accession>A0AAV1J1M1</accession>
<feature type="domain" description="CFAP61 dimerisation" evidence="2">
    <location>
        <begin position="1073"/>
        <end position="1189"/>
    </location>
</feature>
<comment type="caution">
    <text evidence="3">The sequence shown here is derived from an EMBL/GenBank/DDBJ whole genome shotgun (WGS) entry which is preliminary data.</text>
</comment>
<dbReference type="SUPFAM" id="SSF51905">
    <property type="entry name" value="FAD/NAD(P)-binding domain"/>
    <property type="match status" value="1"/>
</dbReference>
<dbReference type="PANTHER" id="PTHR21178:SF8">
    <property type="entry name" value="CILIA- AND FLAGELLA-ASSOCIATED PROTEIN 61"/>
    <property type="match status" value="1"/>
</dbReference>
<evidence type="ECO:0008006" key="5">
    <source>
        <dbReference type="Google" id="ProtNLM"/>
    </source>
</evidence>
<name>A0AAV1J1M1_9NEOP</name>
<dbReference type="PANTHER" id="PTHR21178">
    <property type="entry name" value="CILIA- AND FLAGELLA-ASSOCIATED PROTEIN 61"/>
    <property type="match status" value="1"/>
</dbReference>
<dbReference type="InterPro" id="IPR032151">
    <property type="entry name" value="CFAP61_N"/>
</dbReference>
<evidence type="ECO:0000259" key="1">
    <source>
        <dbReference type="Pfam" id="PF16092"/>
    </source>
</evidence>
<feature type="domain" description="Cilia- and flagella-associated protein 61 N-terminal" evidence="1">
    <location>
        <begin position="14"/>
        <end position="275"/>
    </location>
</feature>
<dbReference type="Proteomes" id="UP001497472">
    <property type="component" value="Unassembled WGS sequence"/>
</dbReference>
<proteinExistence type="predicted"/>
<sequence length="1296" mass="147555">MVSRVFRALPLGRVRLAVPEDVPAILGLVNESMSLNFRIDGTSDIMHLLENCVLSICQVDINDTIVGFLAVKDHPLQPSVNPAAWEDFIWSKFKSIELNSRNTLFIHLLCWNPIYARELVDNMLKSIFMHDSYLQYIAVIRTIIEHPLLVPGQSRSEASFRRVQAMERGIPGDQLPTLLIAERGEVSPKLKIRRAVEEDNDDIVPIIEQHSLRLRQLYGDFYVSELISRHPESERALLVCEHKEIAVGVMCLNTEINFEELEESFDLSPFAGLKRLDKIVQSEEKFVPETSNLSLLEEAKEPQKETSFTSAASRETKSRVTWIFDEDEFTKFKEQDIHPPRPSQPGQYSQMEILNFFQDEPPEMEYDIVNIEPDLIKVPKFFYDKLSDGLDDKAKIRRTESFYDNKYLDKDIGKKSSEFPVVPPAKPPGPIRYHGASNAFLLELFAMHHDYDERDVRVRPAELYDAVSLGDVLENSLRKQEILDLFHDSFEIQTLSSFALLSQNQPIGLVILGPLDDTTTIRAQYELESEPYKYGTDAAILAGIMSPVMEPHGRWYLRDLIRHTRYTTLFYACRLFAKGDASPSRHLMSLSSQMRPVSPRQFFPIVKGNKDLEVIFRPMSTPFALWTLERPLTSMPKVYVNNSIVVVGASRTGLSFIESLFMGPSAQYLSFTNITLVSEHGLPTVPDCLKAAEICVPRDGRFTDRYIKSVPFYYYVDVLSGVMAKIDRKKKCIHLKDGGIKFYDELVLACGQQFQHPDYLKESTDTGTDVKASKFCDRLPMDDIRYQPDRVPPPPELPDNVMLINSLFEANSCLRKLLALIKETKHSDSCLSEDNKIVVYGDCVEAYSCIAALLELGISARTIAFVEPFPPEDDTKMRVNCFNNETVDERVQLSLKKLKIQVYRRTYLYGWWQKDDRVETIRLISPLTALHLPCFALFYYGLRAIDVYAFKAINECGLVYDGGLVVGPNFDTNDPHVFAAGPCVRYSRKLYANNRLHKYYTSEDVGEAMARMFLRKLDPFMTGVNETDSSSGEVMQRSSFGSSLSAFKESHASVASGIRLSASAIKGRWQPVPKFDSPLAQTATLPGPLYYLILRRPGPEIPMAVQLVLPHQGHTLITDKNENYFRLQINALHTIEAITCLSKKKFSSETFILLYGRHESYFNNLLARFELNLIDDFYDFFNKPWMSALYQEAFQDLLVKIKEHGIDTVHDFMKSKYNELLDGVLETNLNSSSCCAVTCSGDRSKECGQNAALRHEAAVFWRSIGGEQIVGSHLAAYLRRNNVTNPQYALARNEFI</sequence>
<organism evidence="3 4">
    <name type="scientific">Leptosia nina</name>
    <dbReference type="NCBI Taxonomy" id="320188"/>
    <lineage>
        <taxon>Eukaryota</taxon>
        <taxon>Metazoa</taxon>
        <taxon>Ecdysozoa</taxon>
        <taxon>Arthropoda</taxon>
        <taxon>Hexapoda</taxon>
        <taxon>Insecta</taxon>
        <taxon>Pterygota</taxon>
        <taxon>Neoptera</taxon>
        <taxon>Endopterygota</taxon>
        <taxon>Lepidoptera</taxon>
        <taxon>Glossata</taxon>
        <taxon>Ditrysia</taxon>
        <taxon>Papilionoidea</taxon>
        <taxon>Pieridae</taxon>
        <taxon>Pierinae</taxon>
        <taxon>Leptosia</taxon>
    </lineage>
</organism>
<protein>
    <recommendedName>
        <fullName evidence="5">Cilia- and flagella-associated protein 61 N-terminal domain-containing protein</fullName>
    </recommendedName>
</protein>
<reference evidence="3 4" key="1">
    <citation type="submission" date="2023-11" db="EMBL/GenBank/DDBJ databases">
        <authorList>
            <person name="Okamura Y."/>
        </authorList>
    </citation>
    <scope>NUCLEOTIDE SEQUENCE [LARGE SCALE GENOMIC DNA]</scope>
</reference>
<dbReference type="Gene3D" id="3.50.50.60">
    <property type="entry name" value="FAD/NAD(P)-binding domain"/>
    <property type="match status" value="1"/>
</dbReference>
<gene>
    <name evidence="3" type="ORF">LNINA_LOCUS2864</name>
</gene>
<keyword evidence="4" id="KW-1185">Reference proteome</keyword>
<dbReference type="InterPro" id="IPR038884">
    <property type="entry name" value="CFAP61"/>
</dbReference>
<evidence type="ECO:0000313" key="3">
    <source>
        <dbReference type="EMBL" id="CAK1543023.1"/>
    </source>
</evidence>
<dbReference type="EMBL" id="CAVLEF010000004">
    <property type="protein sequence ID" value="CAK1543023.1"/>
    <property type="molecule type" value="Genomic_DNA"/>
</dbReference>
<evidence type="ECO:0000313" key="4">
    <source>
        <dbReference type="Proteomes" id="UP001497472"/>
    </source>
</evidence>